<organism evidence="8 9">
    <name type="scientific">Pantoea alhagi</name>
    <dbReference type="NCBI Taxonomy" id="1891675"/>
    <lineage>
        <taxon>Bacteria</taxon>
        <taxon>Pseudomonadati</taxon>
        <taxon>Pseudomonadota</taxon>
        <taxon>Gammaproteobacteria</taxon>
        <taxon>Enterobacterales</taxon>
        <taxon>Erwiniaceae</taxon>
        <taxon>Pantoea</taxon>
    </lineage>
</organism>
<dbReference type="PANTHER" id="PTHR47053">
    <property type="entry name" value="MUREIN DD-ENDOPEPTIDASE MEPH-RELATED"/>
    <property type="match status" value="1"/>
</dbReference>
<evidence type="ECO:0000313" key="9">
    <source>
        <dbReference type="Proteomes" id="UP000192900"/>
    </source>
</evidence>
<sequence length="272" mass="30875">MRLLITLFMLAMAQLFFNVAHASPQAPVKASQHKVDKKAARDDDRRKRRTVKTISKKNRTASVEKNKVKKKSKPAAVAATSVKKSRASVKTTSVKKSSLKKISSKKGLQRYGRQRGDKKTAAARRGPLEMSKAHRERYQKARETAMNKLMSQLGKPYLWGGTSPHTGFDCSGLVWYAYKDVVKFKIPRTANEMYHLRDAAPINREALEKGDLVFFRINNRGAADHVGVYLGNGRFIQSPRTGKDIQISQLSDDYWQRHYVGARRVMTPRTIR</sequence>
<keyword evidence="3" id="KW-0378">Hydrolase</keyword>
<dbReference type="InterPro" id="IPR051202">
    <property type="entry name" value="Peptidase_C40"/>
</dbReference>
<dbReference type="Pfam" id="PF00877">
    <property type="entry name" value="NLPC_P60"/>
    <property type="match status" value="1"/>
</dbReference>
<feature type="region of interest" description="Disordered" evidence="5">
    <location>
        <begin position="26"/>
        <end position="133"/>
    </location>
</feature>
<dbReference type="AlphaFoldDB" id="A0A1W6B9G8"/>
<evidence type="ECO:0000256" key="4">
    <source>
        <dbReference type="ARBA" id="ARBA00022807"/>
    </source>
</evidence>
<keyword evidence="2" id="KW-0645">Protease</keyword>
<gene>
    <name evidence="8" type="ORF">B1H58_18075</name>
</gene>
<comment type="similarity">
    <text evidence="1">Belongs to the peptidase C40 family.</text>
</comment>
<dbReference type="InterPro" id="IPR038765">
    <property type="entry name" value="Papain-like_cys_pep_sf"/>
</dbReference>
<feature type="compositionally biased region" description="Basic residues" evidence="5">
    <location>
        <begin position="97"/>
        <end position="108"/>
    </location>
</feature>
<evidence type="ECO:0000313" key="8">
    <source>
        <dbReference type="EMBL" id="ARJ43766.1"/>
    </source>
</evidence>
<dbReference type="RefSeq" id="WP_085071818.1">
    <property type="nucleotide sequence ID" value="NZ_CP019706.1"/>
</dbReference>
<dbReference type="Proteomes" id="UP000192900">
    <property type="component" value="Chromosome"/>
</dbReference>
<dbReference type="OrthoDB" id="9807055at2"/>
<evidence type="ECO:0000256" key="6">
    <source>
        <dbReference type="SAM" id="SignalP"/>
    </source>
</evidence>
<keyword evidence="4" id="KW-0788">Thiol protease</keyword>
<accession>A0A1W6B9G8</accession>
<keyword evidence="6" id="KW-0732">Signal</keyword>
<protein>
    <submittedName>
        <fullName evidence="8">Endopeptidase</fullName>
    </submittedName>
</protein>
<feature type="domain" description="NlpC/P60" evidence="7">
    <location>
        <begin position="139"/>
        <end position="266"/>
    </location>
</feature>
<proteinExistence type="inferred from homology"/>
<dbReference type="STRING" id="1891675.B1H58_18075"/>
<feature type="compositionally biased region" description="Low complexity" evidence="5">
    <location>
        <begin position="74"/>
        <end position="96"/>
    </location>
</feature>
<feature type="compositionally biased region" description="Basic and acidic residues" evidence="5">
    <location>
        <begin position="33"/>
        <end position="45"/>
    </location>
</feature>
<dbReference type="PANTHER" id="PTHR47053:SF1">
    <property type="entry name" value="MUREIN DD-ENDOPEPTIDASE MEPH-RELATED"/>
    <property type="match status" value="1"/>
</dbReference>
<keyword evidence="9" id="KW-1185">Reference proteome</keyword>
<feature type="chain" id="PRO_5012709749" evidence="6">
    <location>
        <begin position="23"/>
        <end position="272"/>
    </location>
</feature>
<dbReference type="InterPro" id="IPR000064">
    <property type="entry name" value="NLP_P60_dom"/>
</dbReference>
<evidence type="ECO:0000256" key="5">
    <source>
        <dbReference type="SAM" id="MobiDB-lite"/>
    </source>
</evidence>
<dbReference type="SUPFAM" id="SSF54001">
    <property type="entry name" value="Cysteine proteinases"/>
    <property type="match status" value="1"/>
</dbReference>
<name>A0A1W6B9G8_9GAMM</name>
<dbReference type="GO" id="GO:0008234">
    <property type="term" value="F:cysteine-type peptidase activity"/>
    <property type="evidence" value="ECO:0007669"/>
    <property type="project" value="UniProtKB-KW"/>
</dbReference>
<dbReference type="EMBL" id="CP019706">
    <property type="protein sequence ID" value="ARJ43766.1"/>
    <property type="molecule type" value="Genomic_DNA"/>
</dbReference>
<dbReference type="GO" id="GO:0006508">
    <property type="term" value="P:proteolysis"/>
    <property type="evidence" value="ECO:0007669"/>
    <property type="project" value="UniProtKB-KW"/>
</dbReference>
<evidence type="ECO:0000256" key="2">
    <source>
        <dbReference type="ARBA" id="ARBA00022670"/>
    </source>
</evidence>
<evidence type="ECO:0000256" key="3">
    <source>
        <dbReference type="ARBA" id="ARBA00022801"/>
    </source>
</evidence>
<reference evidence="8 9" key="1">
    <citation type="submission" date="2017-02" db="EMBL/GenBank/DDBJ databases">
        <title>Complete genome sequence of the drought resistance-promoting endophyte Pantoea alhagi LTYR-11Z.</title>
        <authorList>
            <person name="Zhang L."/>
        </authorList>
    </citation>
    <scope>NUCLEOTIDE SEQUENCE [LARGE SCALE GENOMIC DNA]</scope>
    <source>
        <strain evidence="8 9">LTYR-11Z</strain>
    </source>
</reference>
<feature type="compositionally biased region" description="Basic residues" evidence="5">
    <location>
        <begin position="46"/>
        <end position="59"/>
    </location>
</feature>
<feature type="signal peptide" evidence="6">
    <location>
        <begin position="1"/>
        <end position="22"/>
    </location>
</feature>
<dbReference type="PROSITE" id="PS51935">
    <property type="entry name" value="NLPC_P60"/>
    <property type="match status" value="1"/>
</dbReference>
<dbReference type="Gene3D" id="3.90.1720.10">
    <property type="entry name" value="endopeptidase domain like (from Nostoc punctiforme)"/>
    <property type="match status" value="1"/>
</dbReference>
<evidence type="ECO:0000259" key="7">
    <source>
        <dbReference type="PROSITE" id="PS51935"/>
    </source>
</evidence>
<evidence type="ECO:0000256" key="1">
    <source>
        <dbReference type="ARBA" id="ARBA00007074"/>
    </source>
</evidence>
<dbReference type="KEGG" id="palh:B1H58_18075"/>